<evidence type="ECO:0000313" key="3">
    <source>
        <dbReference type="Ensembl" id="ENSSLUP00000038590.1"/>
    </source>
</evidence>
<dbReference type="AlphaFoldDB" id="A0A8C9ZLY1"/>
<proteinExistence type="predicted"/>
<accession>A0A8C9ZLY1</accession>
<feature type="transmembrane region" description="Helical" evidence="2">
    <location>
        <begin position="82"/>
        <end position="103"/>
    </location>
</feature>
<keyword evidence="2" id="KW-0812">Transmembrane</keyword>
<name>A0A8C9ZLY1_SANLU</name>
<dbReference type="Proteomes" id="UP000694568">
    <property type="component" value="Unplaced"/>
</dbReference>
<keyword evidence="4" id="KW-1185">Reference proteome</keyword>
<reference evidence="3" key="2">
    <citation type="submission" date="2025-09" db="UniProtKB">
        <authorList>
            <consortium name="Ensembl"/>
        </authorList>
    </citation>
    <scope>IDENTIFICATION</scope>
</reference>
<feature type="region of interest" description="Disordered" evidence="1">
    <location>
        <begin position="45"/>
        <end position="73"/>
    </location>
</feature>
<evidence type="ECO:0000256" key="2">
    <source>
        <dbReference type="SAM" id="Phobius"/>
    </source>
</evidence>
<evidence type="ECO:0000256" key="1">
    <source>
        <dbReference type="SAM" id="MobiDB-lite"/>
    </source>
</evidence>
<keyword evidence="2" id="KW-0472">Membrane</keyword>
<evidence type="ECO:0000313" key="4">
    <source>
        <dbReference type="Proteomes" id="UP000694568"/>
    </source>
</evidence>
<protein>
    <submittedName>
        <fullName evidence="3">Uncharacterized protein</fullName>
    </submittedName>
</protein>
<organism evidence="3 4">
    <name type="scientific">Sander lucioperca</name>
    <name type="common">Pike-perch</name>
    <name type="synonym">Perca lucioperca</name>
    <dbReference type="NCBI Taxonomy" id="283035"/>
    <lineage>
        <taxon>Eukaryota</taxon>
        <taxon>Metazoa</taxon>
        <taxon>Chordata</taxon>
        <taxon>Craniata</taxon>
        <taxon>Vertebrata</taxon>
        <taxon>Euteleostomi</taxon>
        <taxon>Actinopterygii</taxon>
        <taxon>Neopterygii</taxon>
        <taxon>Teleostei</taxon>
        <taxon>Neoteleostei</taxon>
        <taxon>Acanthomorphata</taxon>
        <taxon>Eupercaria</taxon>
        <taxon>Perciformes</taxon>
        <taxon>Percoidei</taxon>
        <taxon>Percidae</taxon>
        <taxon>Luciopercinae</taxon>
        <taxon>Sander</taxon>
    </lineage>
</organism>
<keyword evidence="2" id="KW-1133">Transmembrane helix</keyword>
<dbReference type="Ensembl" id="ENSSLUT00000039813.1">
    <property type="protein sequence ID" value="ENSSLUP00000038590.1"/>
    <property type="gene ID" value="ENSSLUG00000017238.1"/>
</dbReference>
<sequence length="114" mass="13325">RESVLKMFHKLTKLHGKLYLLMTQVATSDSSNTVTDVDHTAMLVYEEESSDEDEASGDEGLPDDDDSNWEEEEEVMEDTFKVLILLLYYYYYYYCFFAFPFPVRARPHTLLLTG</sequence>
<reference evidence="3" key="1">
    <citation type="submission" date="2025-08" db="UniProtKB">
        <authorList>
            <consortium name="Ensembl"/>
        </authorList>
    </citation>
    <scope>IDENTIFICATION</scope>
</reference>